<accession>A0A1E3RVP1</accession>
<dbReference type="InterPro" id="IPR002397">
    <property type="entry name" value="Cyt_P450_B"/>
</dbReference>
<organism evidence="20 21">
    <name type="scientific">Mycolicibacterium holsaticum</name>
    <dbReference type="NCBI Taxonomy" id="152142"/>
    <lineage>
        <taxon>Bacteria</taxon>
        <taxon>Bacillati</taxon>
        <taxon>Actinomycetota</taxon>
        <taxon>Actinomycetes</taxon>
        <taxon>Mycobacteriales</taxon>
        <taxon>Mycobacteriaceae</taxon>
        <taxon>Mycolicibacterium</taxon>
    </lineage>
</organism>
<feature type="region of interest" description="Disordered" evidence="19">
    <location>
        <begin position="1"/>
        <end position="20"/>
    </location>
</feature>
<evidence type="ECO:0000256" key="9">
    <source>
        <dbReference type="ARBA" id="ARBA00023033"/>
    </source>
</evidence>
<dbReference type="Proteomes" id="UP000094243">
    <property type="component" value="Unassembled WGS sequence"/>
</dbReference>
<evidence type="ECO:0000256" key="15">
    <source>
        <dbReference type="ARBA" id="ARBA00079588"/>
    </source>
</evidence>
<evidence type="ECO:0000256" key="18">
    <source>
        <dbReference type="RuleBase" id="RU000461"/>
    </source>
</evidence>
<evidence type="ECO:0000256" key="10">
    <source>
        <dbReference type="ARBA" id="ARBA00023098"/>
    </source>
</evidence>
<keyword evidence="11" id="KW-1207">Sterol metabolism</keyword>
<evidence type="ECO:0000313" key="21">
    <source>
        <dbReference type="Proteomes" id="UP000094243"/>
    </source>
</evidence>
<evidence type="ECO:0000256" key="1">
    <source>
        <dbReference type="ARBA" id="ARBA00001971"/>
    </source>
</evidence>
<evidence type="ECO:0000256" key="8">
    <source>
        <dbReference type="ARBA" id="ARBA00023004"/>
    </source>
</evidence>
<dbReference type="InterPro" id="IPR001128">
    <property type="entry name" value="Cyt_P450"/>
</dbReference>
<evidence type="ECO:0000256" key="16">
    <source>
        <dbReference type="ARBA" id="ARBA00082981"/>
    </source>
</evidence>
<dbReference type="SUPFAM" id="SSF48264">
    <property type="entry name" value="Cytochrome P450"/>
    <property type="match status" value="1"/>
</dbReference>
<comment type="similarity">
    <text evidence="2 18">Belongs to the cytochrome P450 family.</text>
</comment>
<dbReference type="AlphaFoldDB" id="A0A1E3RVP1"/>
<evidence type="ECO:0000256" key="4">
    <source>
        <dbReference type="ARBA" id="ARBA00022617"/>
    </source>
</evidence>
<gene>
    <name evidence="20" type="ORF">BHQ17_11390</name>
</gene>
<evidence type="ECO:0000256" key="5">
    <source>
        <dbReference type="ARBA" id="ARBA00022723"/>
    </source>
</evidence>
<comment type="cofactor">
    <cofactor evidence="1">
        <name>heme</name>
        <dbReference type="ChEBI" id="CHEBI:30413"/>
    </cofactor>
</comment>
<keyword evidence="9 18" id="KW-0503">Monooxygenase</keyword>
<proteinExistence type="inferred from homology"/>
<evidence type="ECO:0000256" key="7">
    <source>
        <dbReference type="ARBA" id="ARBA00023002"/>
    </source>
</evidence>
<keyword evidence="4 18" id="KW-0349">Heme</keyword>
<keyword evidence="12" id="KW-0753">Steroid metabolism</keyword>
<sequence length="418" mass="46875">MKPRGGSLDEPGRTTVTVPTSDLVLDPYDYDFHEDPYPYYQRLRDEAPLYRNDEIGFWALSRHTDVLQGFRNSTTLSNQYGVSLDPASRGPHAAKTMSFLAMDDPAHLRLRTLVSKGFTPRRIRELEPRVTEIAVQHLDTMLEKAQSGTVDYVEEFAGKLPMDVISELMGVPEPDRDQVRGWADDVMHRDDGVTDVPPAAVEASINLIVYYQGMVAERRKKPTDDLTTALLEAEIDGDRLTDDEVLGFMFLMVIAGNETTTKLLANAAFWGHKNPDQLVPVYADLERVPLWVEETLRYDTSSQILARTVVGDLTLYDTKIPDGDVVLLLPGSGHRDERVFDEPDRFLIGRDIGAKLLSFGSGAHFCLGAHLARMEARVALTELLKRIRRYEVDEAGAVRVHSSNVRGFAHLPITLEIN</sequence>
<keyword evidence="3" id="KW-0153">Cholesterol metabolism</keyword>
<evidence type="ECO:0000256" key="12">
    <source>
        <dbReference type="ARBA" id="ARBA00023221"/>
    </source>
</evidence>
<dbReference type="PANTHER" id="PTHR46696">
    <property type="entry name" value="P450, PUTATIVE (EUROFUNG)-RELATED"/>
    <property type="match status" value="1"/>
</dbReference>
<dbReference type="PROSITE" id="PS00086">
    <property type="entry name" value="CYTOCHROME_P450"/>
    <property type="match status" value="1"/>
</dbReference>
<evidence type="ECO:0000256" key="2">
    <source>
        <dbReference type="ARBA" id="ARBA00010617"/>
    </source>
</evidence>
<dbReference type="PANTHER" id="PTHR46696:SF4">
    <property type="entry name" value="BIOTIN BIOSYNTHESIS CYTOCHROME P450"/>
    <property type="match status" value="1"/>
</dbReference>
<dbReference type="GO" id="GO:0005506">
    <property type="term" value="F:iron ion binding"/>
    <property type="evidence" value="ECO:0007669"/>
    <property type="project" value="InterPro"/>
</dbReference>
<comment type="caution">
    <text evidence="20">The sequence shown here is derived from an EMBL/GenBank/DDBJ whole genome shotgun (WGS) entry which is preliminary data.</text>
</comment>
<name>A0A1E3RVP1_9MYCO</name>
<evidence type="ECO:0000256" key="3">
    <source>
        <dbReference type="ARBA" id="ARBA00022548"/>
    </source>
</evidence>
<dbReference type="GO" id="GO:0006707">
    <property type="term" value="P:cholesterol catabolic process"/>
    <property type="evidence" value="ECO:0007669"/>
    <property type="project" value="TreeGrafter"/>
</dbReference>
<dbReference type="GO" id="GO:0008395">
    <property type="term" value="F:steroid hydroxylase activity"/>
    <property type="evidence" value="ECO:0007669"/>
    <property type="project" value="TreeGrafter"/>
</dbReference>
<evidence type="ECO:0000256" key="14">
    <source>
        <dbReference type="ARBA" id="ARBA00070775"/>
    </source>
</evidence>
<evidence type="ECO:0000256" key="17">
    <source>
        <dbReference type="ARBA" id="ARBA00083909"/>
    </source>
</evidence>
<comment type="pathway">
    <text evidence="13">Steroid metabolism; cholesterol degradation.</text>
</comment>
<keyword evidence="8 18" id="KW-0408">Iron</keyword>
<dbReference type="OrthoDB" id="502624at2"/>
<keyword evidence="6" id="KW-0442">Lipid degradation</keyword>
<evidence type="ECO:0000256" key="19">
    <source>
        <dbReference type="SAM" id="MobiDB-lite"/>
    </source>
</evidence>
<keyword evidence="21" id="KW-1185">Reference proteome</keyword>
<dbReference type="EMBL" id="MIGZ01000055">
    <property type="protein sequence ID" value="ODQ93908.1"/>
    <property type="molecule type" value="Genomic_DNA"/>
</dbReference>
<dbReference type="CDD" id="cd11078">
    <property type="entry name" value="CYP130-like"/>
    <property type="match status" value="1"/>
</dbReference>
<protein>
    <recommendedName>
        <fullName evidence="14">Steroid C26-monooxygenase</fullName>
    </recommendedName>
    <alternativeName>
        <fullName evidence="15">Cholest-4-en-3-one C26-monooxygenase</fullName>
    </alternativeName>
    <alternativeName>
        <fullName evidence="17">Cholesterol C26-monooxygenase</fullName>
    </alternativeName>
    <alternativeName>
        <fullName evidence="16">Steroid C27-monooxygenase</fullName>
    </alternativeName>
</protein>
<evidence type="ECO:0000256" key="13">
    <source>
        <dbReference type="ARBA" id="ARBA00049645"/>
    </source>
</evidence>
<evidence type="ECO:0000256" key="11">
    <source>
        <dbReference type="ARBA" id="ARBA00023166"/>
    </source>
</evidence>
<dbReference type="Pfam" id="PF00067">
    <property type="entry name" value="p450"/>
    <property type="match status" value="1"/>
</dbReference>
<dbReference type="FunFam" id="1.10.630.10:FF:000018">
    <property type="entry name" value="Cytochrome P450 monooxygenase"/>
    <property type="match status" value="1"/>
</dbReference>
<keyword evidence="10" id="KW-0443">Lipid metabolism</keyword>
<reference evidence="21" key="1">
    <citation type="submission" date="2016-09" db="EMBL/GenBank/DDBJ databases">
        <authorList>
            <person name="Greninger A.L."/>
            <person name="Jerome K.R."/>
            <person name="Mcnair B."/>
            <person name="Wallis C."/>
            <person name="Fang F."/>
        </authorList>
    </citation>
    <scope>NUCLEOTIDE SEQUENCE [LARGE SCALE GENOMIC DNA]</scope>
    <source>
        <strain evidence="21">M7</strain>
    </source>
</reference>
<dbReference type="RefSeq" id="WP_069405309.1">
    <property type="nucleotide sequence ID" value="NZ_MIGZ01000055.1"/>
</dbReference>
<dbReference type="GO" id="GO:0020037">
    <property type="term" value="F:heme binding"/>
    <property type="evidence" value="ECO:0007669"/>
    <property type="project" value="InterPro"/>
</dbReference>
<evidence type="ECO:0000256" key="6">
    <source>
        <dbReference type="ARBA" id="ARBA00022963"/>
    </source>
</evidence>
<keyword evidence="7 18" id="KW-0560">Oxidoreductase</keyword>
<dbReference type="InterPro" id="IPR017972">
    <property type="entry name" value="Cyt_P450_CS"/>
</dbReference>
<dbReference type="PRINTS" id="PR00359">
    <property type="entry name" value="BP450"/>
</dbReference>
<evidence type="ECO:0000313" key="20">
    <source>
        <dbReference type="EMBL" id="ODQ93908.1"/>
    </source>
</evidence>
<keyword evidence="5 18" id="KW-0479">Metal-binding</keyword>
<dbReference type="GO" id="GO:0036199">
    <property type="term" value="F:cholest-4-en-3-one 26-monooxygenase activity"/>
    <property type="evidence" value="ECO:0007669"/>
    <property type="project" value="TreeGrafter"/>
</dbReference>
<dbReference type="InterPro" id="IPR036396">
    <property type="entry name" value="Cyt_P450_sf"/>
</dbReference>
<dbReference type="Gene3D" id="1.10.630.10">
    <property type="entry name" value="Cytochrome P450"/>
    <property type="match status" value="1"/>
</dbReference>